<dbReference type="SUPFAM" id="SSF51905">
    <property type="entry name" value="FAD/NAD(P)-binding domain"/>
    <property type="match status" value="1"/>
</dbReference>
<protein>
    <submittedName>
        <fullName evidence="7">Phytoene desaturase</fullName>
    </submittedName>
</protein>
<proteinExistence type="inferred from homology"/>
<dbReference type="PANTHER" id="PTHR43734">
    <property type="entry name" value="PHYTOENE DESATURASE"/>
    <property type="match status" value="1"/>
</dbReference>
<dbReference type="InterPro" id="IPR008150">
    <property type="entry name" value="Phytoene_DH_bac_CS"/>
</dbReference>
<evidence type="ECO:0000256" key="1">
    <source>
        <dbReference type="ARBA" id="ARBA00004829"/>
    </source>
</evidence>
<dbReference type="GO" id="GO:0016117">
    <property type="term" value="P:carotenoid biosynthetic process"/>
    <property type="evidence" value="ECO:0007669"/>
    <property type="project" value="UniProtKB-KW"/>
</dbReference>
<feature type="domain" description="Amine oxidase" evidence="6">
    <location>
        <begin position="13"/>
        <end position="486"/>
    </location>
</feature>
<dbReference type="OrthoDB" id="9814556at2"/>
<dbReference type="Gene3D" id="3.50.50.60">
    <property type="entry name" value="FAD/NAD(P)-binding domain"/>
    <property type="match status" value="2"/>
</dbReference>
<keyword evidence="4 5" id="KW-0560">Oxidoreductase</keyword>
<dbReference type="InterPro" id="IPR002937">
    <property type="entry name" value="Amino_oxidase"/>
</dbReference>
<comment type="caution">
    <text evidence="7">The sequence shown here is derived from an EMBL/GenBank/DDBJ whole genome shotgun (WGS) entry which is preliminary data.</text>
</comment>
<accession>A0A1C3ELS9</accession>
<dbReference type="AlphaFoldDB" id="A0A1C3ELS9"/>
<evidence type="ECO:0000313" key="7">
    <source>
        <dbReference type="EMBL" id="ODA34203.1"/>
    </source>
</evidence>
<sequence length="553" mass="62225">MESDVIIVGGGPGGLAAAMLLASRGKKVCVLERREVAGGRTSALNADGYRFDYGPTFFLYPRVLQEIFAAVGRDLMTDVPMKRLDPQYRLLFGNGGQLDATPDVTRMEQALAEFNPQDARNFRRFLDENRHKLEMFRPILESPFHSLKDVLALPLLKLLPIVRPWASVDGDLKRYFSDPRLRLAFSFQSKYLGMSPFRCPSLFTILSFLEYEYGVFHPYGGCSAVSEKMAEIAQSMGVQFHYGEPVQQLIFEGSRAVGARTTRGEYRAKAIVVNGDFARSMERLVPEKHRPKWSNRILARKQYSCSTFMMYLGIEGRYDHLSHHNILISGDYEGNLKDIEQRHILSKDPSIYVQNASVTDDSLAPAGHSTLYVLAPVSHQHPNIQWPEQQAKFRAVVIEQLKSKFGLKDIESRIRYEKIVTPRNWDEDFEIYRGATFNLAHNLQQMLHLRPRNRFADIPGVYLVGGGTHPGSGLPVIYESARITSKLLLEDLGEQNVSFPAIDSPAHQAAQPILADHTLPVEQIQMADSLAACRSHHEIHQLASAPDSKTSIG</sequence>
<keyword evidence="8" id="KW-1185">Reference proteome</keyword>
<dbReference type="Pfam" id="PF01593">
    <property type="entry name" value="Amino_oxidase"/>
    <property type="match status" value="1"/>
</dbReference>
<comment type="pathway">
    <text evidence="1 5">Carotenoid biosynthesis.</text>
</comment>
<dbReference type="STRING" id="1841610.A6X21_17700"/>
<evidence type="ECO:0000256" key="5">
    <source>
        <dbReference type="RuleBase" id="RU362075"/>
    </source>
</evidence>
<evidence type="ECO:0000256" key="2">
    <source>
        <dbReference type="ARBA" id="ARBA00006046"/>
    </source>
</evidence>
<reference evidence="7 8" key="1">
    <citation type="submission" date="2016-05" db="EMBL/GenBank/DDBJ databases">
        <title>Genomic and physiological characterization of Planctopirus sp. isolated from fresh water lake.</title>
        <authorList>
            <person name="Subhash Y."/>
            <person name="Ramana C."/>
        </authorList>
    </citation>
    <scope>NUCLEOTIDE SEQUENCE [LARGE SCALE GENOMIC DNA]</scope>
    <source>
        <strain evidence="7 8">JC280</strain>
    </source>
</reference>
<dbReference type="PRINTS" id="PR00419">
    <property type="entry name" value="ADXRDTASE"/>
</dbReference>
<comment type="similarity">
    <text evidence="2 5">Belongs to the carotenoid/retinoid oxidoreductase family.</text>
</comment>
<dbReference type="PANTHER" id="PTHR43734:SF1">
    <property type="entry name" value="PHYTOENE DESATURASE"/>
    <property type="match status" value="1"/>
</dbReference>
<dbReference type="InterPro" id="IPR014105">
    <property type="entry name" value="Carotenoid/retinoid_OxRdtase"/>
</dbReference>
<dbReference type="EMBL" id="LYDR01000043">
    <property type="protein sequence ID" value="ODA34203.1"/>
    <property type="molecule type" value="Genomic_DNA"/>
</dbReference>
<dbReference type="RefSeq" id="WP_068846697.1">
    <property type="nucleotide sequence ID" value="NZ_LYDR01000043.1"/>
</dbReference>
<dbReference type="Proteomes" id="UP000094828">
    <property type="component" value="Unassembled WGS sequence"/>
</dbReference>
<dbReference type="PROSITE" id="PS00982">
    <property type="entry name" value="PHYTOENE_DH"/>
    <property type="match status" value="1"/>
</dbReference>
<organism evidence="7 8">
    <name type="scientific">Planctopirus hydrillae</name>
    <dbReference type="NCBI Taxonomy" id="1841610"/>
    <lineage>
        <taxon>Bacteria</taxon>
        <taxon>Pseudomonadati</taxon>
        <taxon>Planctomycetota</taxon>
        <taxon>Planctomycetia</taxon>
        <taxon>Planctomycetales</taxon>
        <taxon>Planctomycetaceae</taxon>
        <taxon>Planctopirus</taxon>
    </lineage>
</organism>
<name>A0A1C3ELS9_9PLAN</name>
<evidence type="ECO:0000256" key="4">
    <source>
        <dbReference type="ARBA" id="ARBA00023002"/>
    </source>
</evidence>
<evidence type="ECO:0000259" key="6">
    <source>
        <dbReference type="Pfam" id="PF01593"/>
    </source>
</evidence>
<evidence type="ECO:0000313" key="8">
    <source>
        <dbReference type="Proteomes" id="UP000094828"/>
    </source>
</evidence>
<dbReference type="InterPro" id="IPR036188">
    <property type="entry name" value="FAD/NAD-bd_sf"/>
</dbReference>
<dbReference type="GO" id="GO:0016627">
    <property type="term" value="F:oxidoreductase activity, acting on the CH-CH group of donors"/>
    <property type="evidence" value="ECO:0007669"/>
    <property type="project" value="UniProtKB-ARBA"/>
</dbReference>
<evidence type="ECO:0000256" key="3">
    <source>
        <dbReference type="ARBA" id="ARBA00022746"/>
    </source>
</evidence>
<dbReference type="NCBIfam" id="TIGR02734">
    <property type="entry name" value="crtI_fam"/>
    <property type="match status" value="1"/>
</dbReference>
<keyword evidence="3 5" id="KW-0125">Carotenoid biosynthesis</keyword>
<gene>
    <name evidence="7" type="ORF">A6X21_17700</name>
</gene>